<protein>
    <recommendedName>
        <fullName evidence="4">Secreted protein</fullName>
    </recommendedName>
</protein>
<dbReference type="AlphaFoldDB" id="A0A7H8TIB4"/>
<feature type="chain" id="PRO_5028918378" description="Secreted protein" evidence="1">
    <location>
        <begin position="29"/>
        <end position="87"/>
    </location>
</feature>
<evidence type="ECO:0000313" key="2">
    <source>
        <dbReference type="EMBL" id="QKZ23276.1"/>
    </source>
</evidence>
<sequence>MKTLVNKTILVALIAGTAAFGASGVASAAAAAQVQGVAHHAQEGVAYANAQKQALNQCPSPHHVTLVERSTWREAGGYGAHVVLDCS</sequence>
<evidence type="ECO:0000313" key="3">
    <source>
        <dbReference type="Proteomes" id="UP000509418"/>
    </source>
</evidence>
<keyword evidence="1" id="KW-0732">Signal</keyword>
<organism evidence="2 3">
    <name type="scientific">Streptomyces chartreusis</name>
    <dbReference type="NCBI Taxonomy" id="1969"/>
    <lineage>
        <taxon>Bacteria</taxon>
        <taxon>Bacillati</taxon>
        <taxon>Actinomycetota</taxon>
        <taxon>Actinomycetes</taxon>
        <taxon>Kitasatosporales</taxon>
        <taxon>Streptomycetaceae</taxon>
        <taxon>Streptomyces</taxon>
    </lineage>
</organism>
<accession>A0A7H8TIB4</accession>
<evidence type="ECO:0000256" key="1">
    <source>
        <dbReference type="SAM" id="SignalP"/>
    </source>
</evidence>
<evidence type="ECO:0008006" key="4">
    <source>
        <dbReference type="Google" id="ProtNLM"/>
    </source>
</evidence>
<proteinExistence type="predicted"/>
<gene>
    <name evidence="2" type="ORF">HUT05_41515</name>
</gene>
<dbReference type="RefSeq" id="WP_176578066.1">
    <property type="nucleotide sequence ID" value="NZ_CBDRGH010000072.1"/>
</dbReference>
<name>A0A7H8TIB4_STRCX</name>
<dbReference type="Proteomes" id="UP000509418">
    <property type="component" value="Chromosome"/>
</dbReference>
<keyword evidence="3" id="KW-1185">Reference proteome</keyword>
<dbReference type="EMBL" id="CP056041">
    <property type="protein sequence ID" value="QKZ23276.1"/>
    <property type="molecule type" value="Genomic_DNA"/>
</dbReference>
<feature type="signal peptide" evidence="1">
    <location>
        <begin position="1"/>
        <end position="28"/>
    </location>
</feature>
<reference evidence="2 3" key="1">
    <citation type="submission" date="2020-06" db="EMBL/GenBank/DDBJ databases">
        <title>Genome mining for natural products.</title>
        <authorList>
            <person name="Zhang B."/>
            <person name="Shi J."/>
            <person name="Ge H."/>
        </authorList>
    </citation>
    <scope>NUCLEOTIDE SEQUENCE [LARGE SCALE GENOMIC DNA]</scope>
    <source>
        <strain evidence="2 3">NA02069</strain>
    </source>
</reference>